<organism evidence="1 2">
    <name type="scientific">Vigna unguiculata</name>
    <name type="common">Cowpea</name>
    <dbReference type="NCBI Taxonomy" id="3917"/>
    <lineage>
        <taxon>Eukaryota</taxon>
        <taxon>Viridiplantae</taxon>
        <taxon>Streptophyta</taxon>
        <taxon>Embryophyta</taxon>
        <taxon>Tracheophyta</taxon>
        <taxon>Spermatophyta</taxon>
        <taxon>Magnoliopsida</taxon>
        <taxon>eudicotyledons</taxon>
        <taxon>Gunneridae</taxon>
        <taxon>Pentapetalae</taxon>
        <taxon>rosids</taxon>
        <taxon>fabids</taxon>
        <taxon>Fabales</taxon>
        <taxon>Fabaceae</taxon>
        <taxon>Papilionoideae</taxon>
        <taxon>50 kb inversion clade</taxon>
        <taxon>NPAAA clade</taxon>
        <taxon>indigoferoid/millettioid clade</taxon>
        <taxon>Phaseoleae</taxon>
        <taxon>Vigna</taxon>
    </lineage>
</organism>
<dbReference type="AlphaFoldDB" id="A0A4D6M3M6"/>
<evidence type="ECO:0000313" key="2">
    <source>
        <dbReference type="Proteomes" id="UP000501690"/>
    </source>
</evidence>
<name>A0A4D6M3M6_VIGUN</name>
<sequence length="103" mass="10758">MRKIVTSAATLPTAKDVGGSRWRYRVNLDSGGETVVSPSGGDAVTIADSALVSVSEEDGAGDLKRHGSASDGNGCCDGGLARRRWKRARVPCSYSGLWSVAEM</sequence>
<dbReference type="Proteomes" id="UP000501690">
    <property type="component" value="Linkage Group LG5"/>
</dbReference>
<keyword evidence="2" id="KW-1185">Reference proteome</keyword>
<proteinExistence type="predicted"/>
<accession>A0A4D6M3M6</accession>
<dbReference type="EMBL" id="CP039349">
    <property type="protein sequence ID" value="QCD94654.1"/>
    <property type="molecule type" value="Genomic_DNA"/>
</dbReference>
<evidence type="ECO:0000313" key="1">
    <source>
        <dbReference type="EMBL" id="QCD94654.1"/>
    </source>
</evidence>
<reference evidence="1 2" key="1">
    <citation type="submission" date="2019-04" db="EMBL/GenBank/DDBJ databases">
        <title>An improved genome assembly and genetic linkage map for asparagus bean, Vigna unguiculata ssp. sesquipedialis.</title>
        <authorList>
            <person name="Xia Q."/>
            <person name="Zhang R."/>
            <person name="Dong Y."/>
        </authorList>
    </citation>
    <scope>NUCLEOTIDE SEQUENCE [LARGE SCALE GENOMIC DNA]</scope>
    <source>
        <tissue evidence="1">Leaf</tissue>
    </source>
</reference>
<protein>
    <submittedName>
        <fullName evidence="1">Uncharacterized protein</fullName>
    </submittedName>
</protein>
<gene>
    <name evidence="1" type="ORF">DEO72_LG5g2739</name>
</gene>